<sequence>MSKTRFTRRRSTMGFDLTRGICVHDSSLNYGISLPSLIQPAHLQIPQGFGKKYKDRFSEDILHQKQRENPDILYLKFTTKLSYCLKISVYQFVAKRCFSFDYQFQQDKHIII</sequence>
<accession>A0A4Y2IBY1</accession>
<organism evidence="1 2">
    <name type="scientific">Araneus ventricosus</name>
    <name type="common">Orbweaver spider</name>
    <name type="synonym">Epeira ventricosa</name>
    <dbReference type="NCBI Taxonomy" id="182803"/>
    <lineage>
        <taxon>Eukaryota</taxon>
        <taxon>Metazoa</taxon>
        <taxon>Ecdysozoa</taxon>
        <taxon>Arthropoda</taxon>
        <taxon>Chelicerata</taxon>
        <taxon>Arachnida</taxon>
        <taxon>Araneae</taxon>
        <taxon>Araneomorphae</taxon>
        <taxon>Entelegynae</taxon>
        <taxon>Araneoidea</taxon>
        <taxon>Araneidae</taxon>
        <taxon>Araneus</taxon>
    </lineage>
</organism>
<dbReference type="AlphaFoldDB" id="A0A4Y2IBY1"/>
<gene>
    <name evidence="1" type="ORF">AVEN_184362_1</name>
</gene>
<protein>
    <submittedName>
        <fullName evidence="1">Uncharacterized protein</fullName>
    </submittedName>
</protein>
<dbReference type="EMBL" id="BGPR01002504">
    <property type="protein sequence ID" value="GBM74556.1"/>
    <property type="molecule type" value="Genomic_DNA"/>
</dbReference>
<name>A0A4Y2IBY1_ARAVE</name>
<comment type="caution">
    <text evidence="1">The sequence shown here is derived from an EMBL/GenBank/DDBJ whole genome shotgun (WGS) entry which is preliminary data.</text>
</comment>
<dbReference type="Proteomes" id="UP000499080">
    <property type="component" value="Unassembled WGS sequence"/>
</dbReference>
<evidence type="ECO:0000313" key="2">
    <source>
        <dbReference type="Proteomes" id="UP000499080"/>
    </source>
</evidence>
<proteinExistence type="predicted"/>
<keyword evidence="2" id="KW-1185">Reference proteome</keyword>
<evidence type="ECO:0000313" key="1">
    <source>
        <dbReference type="EMBL" id="GBM74556.1"/>
    </source>
</evidence>
<reference evidence="1 2" key="1">
    <citation type="journal article" date="2019" name="Sci. Rep.">
        <title>Orb-weaving spider Araneus ventricosus genome elucidates the spidroin gene catalogue.</title>
        <authorList>
            <person name="Kono N."/>
            <person name="Nakamura H."/>
            <person name="Ohtoshi R."/>
            <person name="Moran D.A.P."/>
            <person name="Shinohara A."/>
            <person name="Yoshida Y."/>
            <person name="Fujiwara M."/>
            <person name="Mori M."/>
            <person name="Tomita M."/>
            <person name="Arakawa K."/>
        </authorList>
    </citation>
    <scope>NUCLEOTIDE SEQUENCE [LARGE SCALE GENOMIC DNA]</scope>
</reference>